<dbReference type="GO" id="GO:0004713">
    <property type="term" value="F:protein tyrosine kinase activity"/>
    <property type="evidence" value="ECO:0007669"/>
    <property type="project" value="TreeGrafter"/>
</dbReference>
<dbReference type="SFLD" id="SFLDS00003">
    <property type="entry name" value="Haloacid_Dehalogenase"/>
    <property type="match status" value="1"/>
</dbReference>
<reference evidence="1 2" key="1">
    <citation type="submission" date="2018-09" db="EMBL/GenBank/DDBJ databases">
        <title>Characterization of the phylogenetic diversity of five novel species belonging to the genus Bifidobacterium.</title>
        <authorList>
            <person name="Lugli G.A."/>
            <person name="Duranti S."/>
            <person name="Milani C."/>
        </authorList>
    </citation>
    <scope>NUCLEOTIDE SEQUENCE [LARGE SCALE GENOMIC DNA]</scope>
    <source>
        <strain evidence="1 2">2034B</strain>
    </source>
</reference>
<dbReference type="GO" id="GO:0005829">
    <property type="term" value="C:cytosol"/>
    <property type="evidence" value="ECO:0007669"/>
    <property type="project" value="TreeGrafter"/>
</dbReference>
<dbReference type="InterPro" id="IPR050155">
    <property type="entry name" value="HAD-like_hydrolase_sf"/>
</dbReference>
<accession>A0A430FLP6</accession>
<proteinExistence type="predicted"/>
<dbReference type="InterPro" id="IPR041492">
    <property type="entry name" value="HAD_2"/>
</dbReference>
<name>A0A430FLP6_9BIFI</name>
<dbReference type="GO" id="GO:0016787">
    <property type="term" value="F:hydrolase activity"/>
    <property type="evidence" value="ECO:0007669"/>
    <property type="project" value="UniProtKB-KW"/>
</dbReference>
<evidence type="ECO:0000313" key="1">
    <source>
        <dbReference type="EMBL" id="RSX53814.1"/>
    </source>
</evidence>
<dbReference type="SFLD" id="SFLDG01129">
    <property type="entry name" value="C1.5:_HAD__Beta-PGM__Phosphata"/>
    <property type="match status" value="1"/>
</dbReference>
<dbReference type="Gene3D" id="1.10.150.240">
    <property type="entry name" value="Putative phosphatase, domain 2"/>
    <property type="match status" value="1"/>
</dbReference>
<dbReference type="InterPro" id="IPR023198">
    <property type="entry name" value="PGP-like_dom2"/>
</dbReference>
<sequence>MSQHPKNVVLLDLDGTLTQSDPGIIACAKKAFEGLGLPVPDDEEMHRFIGPAIIESLKRNGVPDDQLDRGVEIYREYYTDKAVFDDPNNPGRKVPGRFYNSVYQGIPEQLAALRADGFYLAVATCKPEYQAVPVCEHFHLDTMVDGIYGASRDNSRLDKDQVIRYCFDKIGFDAQAGDRALMVGDRWTDVDGAIACGLDCLGCRWGYAEPDELEQHGAYRIIDHVSELHDAVAQYFA</sequence>
<organism evidence="1 2">
    <name type="scientific">Bifidobacterium goeldii</name>
    <dbReference type="NCBI Taxonomy" id="2306975"/>
    <lineage>
        <taxon>Bacteria</taxon>
        <taxon>Bacillati</taxon>
        <taxon>Actinomycetota</taxon>
        <taxon>Actinomycetes</taxon>
        <taxon>Bifidobacteriales</taxon>
        <taxon>Bifidobacteriaceae</taxon>
        <taxon>Bifidobacterium</taxon>
    </lineage>
</organism>
<dbReference type="EMBL" id="QXGL01000001">
    <property type="protein sequence ID" value="RSX53814.1"/>
    <property type="molecule type" value="Genomic_DNA"/>
</dbReference>
<gene>
    <name evidence="1" type="ORF">D2E25_0120</name>
</gene>
<dbReference type="SUPFAM" id="SSF56784">
    <property type="entry name" value="HAD-like"/>
    <property type="match status" value="1"/>
</dbReference>
<dbReference type="RefSeq" id="WP_125979129.1">
    <property type="nucleotide sequence ID" value="NZ_QXGL01000001.1"/>
</dbReference>
<comment type="caution">
    <text evidence="1">The sequence shown here is derived from an EMBL/GenBank/DDBJ whole genome shotgun (WGS) entry which is preliminary data.</text>
</comment>
<dbReference type="OrthoDB" id="9776368at2"/>
<dbReference type="AlphaFoldDB" id="A0A430FLP6"/>
<dbReference type="Pfam" id="PF13419">
    <property type="entry name" value="HAD_2"/>
    <property type="match status" value="1"/>
</dbReference>
<dbReference type="PANTHER" id="PTHR43434:SF20">
    <property type="entry name" value="5'-NUCLEOTIDASE"/>
    <property type="match status" value="1"/>
</dbReference>
<dbReference type="Proteomes" id="UP000287533">
    <property type="component" value="Unassembled WGS sequence"/>
</dbReference>
<keyword evidence="1" id="KW-0378">Hydrolase</keyword>
<protein>
    <submittedName>
        <fullName evidence="1">Hydrolase</fullName>
    </submittedName>
</protein>
<evidence type="ECO:0000313" key="2">
    <source>
        <dbReference type="Proteomes" id="UP000287533"/>
    </source>
</evidence>
<dbReference type="PANTHER" id="PTHR43434">
    <property type="entry name" value="PHOSPHOGLYCOLATE PHOSPHATASE"/>
    <property type="match status" value="1"/>
</dbReference>
<dbReference type="InterPro" id="IPR023214">
    <property type="entry name" value="HAD_sf"/>
</dbReference>
<keyword evidence="2" id="KW-1185">Reference proteome</keyword>
<dbReference type="InterPro" id="IPR036412">
    <property type="entry name" value="HAD-like_sf"/>
</dbReference>
<dbReference type="Gene3D" id="3.40.50.1000">
    <property type="entry name" value="HAD superfamily/HAD-like"/>
    <property type="match status" value="1"/>
</dbReference>